<feature type="compositionally biased region" description="Polar residues" evidence="2">
    <location>
        <begin position="1"/>
        <end position="20"/>
    </location>
</feature>
<comment type="caution">
    <text evidence="5">The sequence shown here is derived from an EMBL/GenBank/DDBJ whole genome shotgun (WGS) entry which is preliminary data.</text>
</comment>
<evidence type="ECO:0000256" key="1">
    <source>
        <dbReference type="PROSITE-ProRule" id="PRU00723"/>
    </source>
</evidence>
<evidence type="ECO:0000313" key="6">
    <source>
        <dbReference type="Proteomes" id="UP000683360"/>
    </source>
</evidence>
<sequence length="659" mass="73689">MRYSNKCKTANIATKFSSNMKPPKRLRKPKGMAGKSPNKKKKTQGTLPELAGVTDKETVPFQVDIGSISVASGSDQPNLAPVDQTPGQHMAYVMAGNDQHQVPRQPTTGMFNNTGLSDCNRGYAQGLNLEIVHESVTPMYTSSVFDSVGAHIPVKIKEKIWAGEYIDLNILLKSAKDLATDSQLNGDLSVKGGLLTITPQRQSTITNLHVWTSAFIIFMDIVLEKWPNKGQEFLKYMFNVRLASSRGYGSGWAIYDEQYRLRKARCPQSSWAELDMELWVMYVSTPPRFAHSDTNSFGGHKGSQYVQNTKPEQVQRPTASCKGYNFGRCTYGAACKFEHKCFRCSGNHPIGACKKRVSPSDFDQLGFIFDGKYYFDRCLPQGASISCSLFEKFSTALHWVTELTSGNSNILHYLDDFLFGGEANSPTCQETLETFKKICSDWGVPLAEDKTVQPTEILTFLGVKTIWLIGSSIVYWANKEASSRPGGLHLGLQNTGAHMVWIGQRGMKWGDLNRVFEQRLLNRPLPSFLVIQLGSNDLGISTSEKLFSDIECDLLRLHALYPALKIIWSDILMRRYWHNANCGQAIERARKRVNLRVKNLVLSIGGCAIRHSNIRAKESNLFRYDGTHLSKIGNDIYLNNLQGALEQFMRSGGPAVFPQ</sequence>
<evidence type="ECO:0000256" key="2">
    <source>
        <dbReference type="SAM" id="MobiDB-lite"/>
    </source>
</evidence>
<feature type="domain" description="Reverse transcriptase" evidence="4">
    <location>
        <begin position="179"/>
        <end position="465"/>
    </location>
</feature>
<feature type="zinc finger region" description="C3H1-type" evidence="1">
    <location>
        <begin position="315"/>
        <end position="342"/>
    </location>
</feature>
<keyword evidence="1" id="KW-0863">Zinc-finger</keyword>
<evidence type="ECO:0000313" key="5">
    <source>
        <dbReference type="EMBL" id="CAG2231890.1"/>
    </source>
</evidence>
<keyword evidence="6" id="KW-1185">Reference proteome</keyword>
<dbReference type="PANTHER" id="PTHR35558">
    <property type="entry name" value="SGNH_HYDRO DOMAIN-CONTAINING PROTEIN"/>
    <property type="match status" value="1"/>
</dbReference>
<keyword evidence="1" id="KW-0862">Zinc</keyword>
<dbReference type="InterPro" id="IPR000571">
    <property type="entry name" value="Znf_CCCH"/>
</dbReference>
<dbReference type="GO" id="GO:0008270">
    <property type="term" value="F:zinc ion binding"/>
    <property type="evidence" value="ECO:0007669"/>
    <property type="project" value="UniProtKB-KW"/>
</dbReference>
<dbReference type="Gene3D" id="3.40.50.1110">
    <property type="entry name" value="SGNH hydrolase"/>
    <property type="match status" value="1"/>
</dbReference>
<name>A0A8S3TL00_MYTED</name>
<dbReference type="Proteomes" id="UP000683360">
    <property type="component" value="Unassembled WGS sequence"/>
</dbReference>
<evidence type="ECO:0000259" key="4">
    <source>
        <dbReference type="PROSITE" id="PS50878"/>
    </source>
</evidence>
<organism evidence="5 6">
    <name type="scientific">Mytilus edulis</name>
    <name type="common">Blue mussel</name>
    <dbReference type="NCBI Taxonomy" id="6550"/>
    <lineage>
        <taxon>Eukaryota</taxon>
        <taxon>Metazoa</taxon>
        <taxon>Spiralia</taxon>
        <taxon>Lophotrochozoa</taxon>
        <taxon>Mollusca</taxon>
        <taxon>Bivalvia</taxon>
        <taxon>Autobranchia</taxon>
        <taxon>Pteriomorphia</taxon>
        <taxon>Mytilida</taxon>
        <taxon>Mytiloidea</taxon>
        <taxon>Mytilidae</taxon>
        <taxon>Mytilinae</taxon>
        <taxon>Mytilus</taxon>
    </lineage>
</organism>
<proteinExistence type="predicted"/>
<reference evidence="5" key="1">
    <citation type="submission" date="2021-03" db="EMBL/GenBank/DDBJ databases">
        <authorList>
            <person name="Bekaert M."/>
        </authorList>
    </citation>
    <scope>NUCLEOTIDE SEQUENCE</scope>
</reference>
<dbReference type="PROSITE" id="PS50878">
    <property type="entry name" value="RT_POL"/>
    <property type="match status" value="1"/>
</dbReference>
<dbReference type="Pfam" id="PF00078">
    <property type="entry name" value="RVT_1"/>
    <property type="match status" value="1"/>
</dbReference>
<feature type="region of interest" description="Disordered" evidence="2">
    <location>
        <begin position="1"/>
        <end position="47"/>
    </location>
</feature>
<dbReference type="InterPro" id="IPR043502">
    <property type="entry name" value="DNA/RNA_pol_sf"/>
</dbReference>
<dbReference type="OrthoDB" id="6019648at2759"/>
<dbReference type="SUPFAM" id="SSF56672">
    <property type="entry name" value="DNA/RNA polymerases"/>
    <property type="match status" value="1"/>
</dbReference>
<accession>A0A8S3TL00</accession>
<dbReference type="InterPro" id="IPR036514">
    <property type="entry name" value="SGNH_hydro_sf"/>
</dbReference>
<dbReference type="InterPro" id="IPR043128">
    <property type="entry name" value="Rev_trsase/Diguanyl_cyclase"/>
</dbReference>
<feature type="domain" description="C3H1-type" evidence="3">
    <location>
        <begin position="315"/>
        <end position="342"/>
    </location>
</feature>
<dbReference type="EMBL" id="CAJPWZ010002160">
    <property type="protein sequence ID" value="CAG2231890.1"/>
    <property type="molecule type" value="Genomic_DNA"/>
</dbReference>
<protein>
    <recommendedName>
        <fullName evidence="7">C3H1-type domain-containing protein</fullName>
    </recommendedName>
</protein>
<evidence type="ECO:0000259" key="3">
    <source>
        <dbReference type="PROSITE" id="PS50103"/>
    </source>
</evidence>
<dbReference type="PROSITE" id="PS50103">
    <property type="entry name" value="ZF_C3H1"/>
    <property type="match status" value="1"/>
</dbReference>
<gene>
    <name evidence="5" type="ORF">MEDL_44617</name>
</gene>
<dbReference type="Gene3D" id="3.30.70.270">
    <property type="match status" value="1"/>
</dbReference>
<keyword evidence="1" id="KW-0479">Metal-binding</keyword>
<dbReference type="CDD" id="cd00229">
    <property type="entry name" value="SGNH_hydrolase"/>
    <property type="match status" value="1"/>
</dbReference>
<dbReference type="AlphaFoldDB" id="A0A8S3TL00"/>
<evidence type="ECO:0008006" key="7">
    <source>
        <dbReference type="Google" id="ProtNLM"/>
    </source>
</evidence>
<dbReference type="SUPFAM" id="SSF52266">
    <property type="entry name" value="SGNH hydrolase"/>
    <property type="match status" value="1"/>
</dbReference>
<dbReference type="InterPro" id="IPR000477">
    <property type="entry name" value="RT_dom"/>
</dbReference>
<dbReference type="PANTHER" id="PTHR35558:SF1">
    <property type="entry name" value="ENDONUCLEASE_EXONUCLEASE_PHOSPHATASE DOMAIN-CONTAINING PROTEIN"/>
    <property type="match status" value="1"/>
</dbReference>